<dbReference type="OrthoDB" id="2690103at2759"/>
<gene>
    <name evidence="1" type="ORF">PAXINDRAFT_17510</name>
</gene>
<organism evidence="1 2">
    <name type="scientific">Paxillus involutus ATCC 200175</name>
    <dbReference type="NCBI Taxonomy" id="664439"/>
    <lineage>
        <taxon>Eukaryota</taxon>
        <taxon>Fungi</taxon>
        <taxon>Dikarya</taxon>
        <taxon>Basidiomycota</taxon>
        <taxon>Agaricomycotina</taxon>
        <taxon>Agaricomycetes</taxon>
        <taxon>Agaricomycetidae</taxon>
        <taxon>Boletales</taxon>
        <taxon>Paxilineae</taxon>
        <taxon>Paxillaceae</taxon>
        <taxon>Paxillus</taxon>
    </lineage>
</organism>
<dbReference type="Proteomes" id="UP000053647">
    <property type="component" value="Unassembled WGS sequence"/>
</dbReference>
<accession>A0A0C9T0Z0</accession>
<sequence length="140" mass="14773">MERHTTKSIRERNLTARVAAGGNSTVTLARLGLNLNFTSTSAEGAILVLPEGAGTEDLLKLGPFEDQARENGESWYRYACVDQGRTSINNDSLYLITGYHKASSWAVAAFSDASGSAGLNATFTAGQVAEGDIAAAYPGR</sequence>
<protein>
    <submittedName>
        <fullName evidence="1">Uncharacterized protein</fullName>
    </submittedName>
</protein>
<proteinExistence type="predicted"/>
<evidence type="ECO:0000313" key="2">
    <source>
        <dbReference type="Proteomes" id="UP000053647"/>
    </source>
</evidence>
<reference evidence="1 2" key="1">
    <citation type="submission" date="2014-06" db="EMBL/GenBank/DDBJ databases">
        <authorList>
            <consortium name="DOE Joint Genome Institute"/>
            <person name="Kuo A."/>
            <person name="Kohler A."/>
            <person name="Nagy L.G."/>
            <person name="Floudas D."/>
            <person name="Copeland A."/>
            <person name="Barry K.W."/>
            <person name="Cichocki N."/>
            <person name="Veneault-Fourrey C."/>
            <person name="LaButti K."/>
            <person name="Lindquist E.A."/>
            <person name="Lipzen A."/>
            <person name="Lundell T."/>
            <person name="Morin E."/>
            <person name="Murat C."/>
            <person name="Sun H."/>
            <person name="Tunlid A."/>
            <person name="Henrissat B."/>
            <person name="Grigoriev I.V."/>
            <person name="Hibbett D.S."/>
            <person name="Martin F."/>
            <person name="Nordberg H.P."/>
            <person name="Cantor M.N."/>
            <person name="Hua S.X."/>
        </authorList>
    </citation>
    <scope>NUCLEOTIDE SEQUENCE [LARGE SCALE GENOMIC DNA]</scope>
    <source>
        <strain evidence="1 2">ATCC 200175</strain>
    </source>
</reference>
<keyword evidence="2" id="KW-1185">Reference proteome</keyword>
<reference evidence="2" key="2">
    <citation type="submission" date="2015-01" db="EMBL/GenBank/DDBJ databases">
        <title>Evolutionary Origins and Diversification of the Mycorrhizal Mutualists.</title>
        <authorList>
            <consortium name="DOE Joint Genome Institute"/>
            <consortium name="Mycorrhizal Genomics Consortium"/>
            <person name="Kohler A."/>
            <person name="Kuo A."/>
            <person name="Nagy L.G."/>
            <person name="Floudas D."/>
            <person name="Copeland A."/>
            <person name="Barry K.W."/>
            <person name="Cichocki N."/>
            <person name="Veneault-Fourrey C."/>
            <person name="LaButti K."/>
            <person name="Lindquist E.A."/>
            <person name="Lipzen A."/>
            <person name="Lundell T."/>
            <person name="Morin E."/>
            <person name="Murat C."/>
            <person name="Riley R."/>
            <person name="Ohm R."/>
            <person name="Sun H."/>
            <person name="Tunlid A."/>
            <person name="Henrissat B."/>
            <person name="Grigoriev I.V."/>
            <person name="Hibbett D.S."/>
            <person name="Martin F."/>
        </authorList>
    </citation>
    <scope>NUCLEOTIDE SEQUENCE [LARGE SCALE GENOMIC DNA]</scope>
    <source>
        <strain evidence="2">ATCC 200175</strain>
    </source>
</reference>
<dbReference type="EMBL" id="KN819467">
    <property type="protein sequence ID" value="KIJ09395.1"/>
    <property type="molecule type" value="Genomic_DNA"/>
</dbReference>
<name>A0A0C9T0Z0_PAXIN</name>
<evidence type="ECO:0000313" key="1">
    <source>
        <dbReference type="EMBL" id="KIJ09395.1"/>
    </source>
</evidence>
<dbReference type="HOGENOM" id="CLU_1835778_0_0_1"/>
<dbReference type="AlphaFoldDB" id="A0A0C9T0Z0"/>